<feature type="region of interest" description="Disordered" evidence="1">
    <location>
        <begin position="371"/>
        <end position="396"/>
    </location>
</feature>
<dbReference type="InterPro" id="IPR050817">
    <property type="entry name" value="DjlA_DnaK_co-chaperone"/>
</dbReference>
<evidence type="ECO:0000313" key="4">
    <source>
        <dbReference type="Proteomes" id="UP000654075"/>
    </source>
</evidence>
<dbReference type="AlphaFoldDB" id="A0A813EH86"/>
<dbReference type="PRINTS" id="PR00625">
    <property type="entry name" value="JDOMAIN"/>
</dbReference>
<feature type="non-terminal residue" evidence="3">
    <location>
        <position position="1"/>
    </location>
</feature>
<dbReference type="InterPro" id="IPR001623">
    <property type="entry name" value="DnaJ_domain"/>
</dbReference>
<dbReference type="Proteomes" id="UP000654075">
    <property type="component" value="Unassembled WGS sequence"/>
</dbReference>
<sequence length="396" mass="44703">MYSLALRCVLPPQSAEGRPDKRQPEWAWRRHAEASWKEKGRLDSENLEEVPAQHDQDVEDLFDARSPSSSSFDRRLGIGAAALASTAVADVRTLAAEALFLEKEARRERVDSRLPLSGIPPASKEPAEYLVDNSRLEAHAPGITFRFSKRLEDRDDVGDLARFGDIVLGVDEGDGWLRVPCADGKLRYLPHNLQDVPVLSRAAAQKRRQAQEERRRRAEASERQQGDMEAWRRRAEEAEKLSRERLRQEPDQKGVDRTEELLRQSRRPKEGFIGRARDVLERHLAGEAEEVPDHYQVLGVPRHASPEEISQAYRALSKLYHPDRLASSLHVKAGIQRNHQRQMAALNAAHRALSSPRQRWSYDRSLPLEPGEVEDAAADAVAAAAAPTSQRPPRLE</sequence>
<dbReference type="CDD" id="cd06257">
    <property type="entry name" value="DnaJ"/>
    <property type="match status" value="1"/>
</dbReference>
<dbReference type="OrthoDB" id="10250354at2759"/>
<feature type="region of interest" description="Disordered" evidence="1">
    <location>
        <begin position="203"/>
        <end position="263"/>
    </location>
</feature>
<dbReference type="Gene3D" id="1.10.287.110">
    <property type="entry name" value="DnaJ domain"/>
    <property type="match status" value="1"/>
</dbReference>
<reference evidence="3" key="1">
    <citation type="submission" date="2021-02" db="EMBL/GenBank/DDBJ databases">
        <authorList>
            <person name="Dougan E. K."/>
            <person name="Rhodes N."/>
            <person name="Thang M."/>
            <person name="Chan C."/>
        </authorList>
    </citation>
    <scope>NUCLEOTIDE SEQUENCE</scope>
</reference>
<evidence type="ECO:0000313" key="3">
    <source>
        <dbReference type="EMBL" id="CAE8600077.1"/>
    </source>
</evidence>
<comment type="caution">
    <text evidence="3">The sequence shown here is derived from an EMBL/GenBank/DDBJ whole genome shotgun (WGS) entry which is preliminary data.</text>
</comment>
<dbReference type="Pfam" id="PF00226">
    <property type="entry name" value="DnaJ"/>
    <property type="match status" value="1"/>
</dbReference>
<feature type="compositionally biased region" description="Polar residues" evidence="1">
    <location>
        <begin position="387"/>
        <end position="396"/>
    </location>
</feature>
<dbReference type="PANTHER" id="PTHR24074">
    <property type="entry name" value="CO-CHAPERONE PROTEIN DJLA"/>
    <property type="match status" value="1"/>
</dbReference>
<dbReference type="PROSITE" id="PS50076">
    <property type="entry name" value="DNAJ_2"/>
    <property type="match status" value="1"/>
</dbReference>
<organism evidence="3 4">
    <name type="scientific">Polarella glacialis</name>
    <name type="common">Dinoflagellate</name>
    <dbReference type="NCBI Taxonomy" id="89957"/>
    <lineage>
        <taxon>Eukaryota</taxon>
        <taxon>Sar</taxon>
        <taxon>Alveolata</taxon>
        <taxon>Dinophyceae</taxon>
        <taxon>Suessiales</taxon>
        <taxon>Suessiaceae</taxon>
        <taxon>Polarella</taxon>
    </lineage>
</organism>
<proteinExistence type="predicted"/>
<name>A0A813EH86_POLGL</name>
<accession>A0A813EH86</accession>
<dbReference type="InterPro" id="IPR036869">
    <property type="entry name" value="J_dom_sf"/>
</dbReference>
<keyword evidence="4" id="KW-1185">Reference proteome</keyword>
<evidence type="ECO:0000256" key="1">
    <source>
        <dbReference type="SAM" id="MobiDB-lite"/>
    </source>
</evidence>
<evidence type="ECO:0000259" key="2">
    <source>
        <dbReference type="PROSITE" id="PS50076"/>
    </source>
</evidence>
<dbReference type="EMBL" id="CAJNNV010011771">
    <property type="protein sequence ID" value="CAE8600077.1"/>
    <property type="molecule type" value="Genomic_DNA"/>
</dbReference>
<protein>
    <recommendedName>
        <fullName evidence="2">J domain-containing protein</fullName>
    </recommendedName>
</protein>
<dbReference type="SUPFAM" id="SSF46565">
    <property type="entry name" value="Chaperone J-domain"/>
    <property type="match status" value="1"/>
</dbReference>
<dbReference type="SMART" id="SM00271">
    <property type="entry name" value="DnaJ"/>
    <property type="match status" value="1"/>
</dbReference>
<feature type="compositionally biased region" description="Basic and acidic residues" evidence="1">
    <location>
        <begin position="209"/>
        <end position="263"/>
    </location>
</feature>
<gene>
    <name evidence="3" type="ORF">PGLA1383_LOCUS18413</name>
</gene>
<feature type="domain" description="J" evidence="2">
    <location>
        <begin position="293"/>
        <end position="366"/>
    </location>
</feature>